<accession>A0A3M0KXX8</accession>
<feature type="signal peptide" evidence="1">
    <location>
        <begin position="1"/>
        <end position="25"/>
    </location>
</feature>
<dbReference type="AlphaFoldDB" id="A0A3M0KXX8"/>
<dbReference type="EMBL" id="QRBI01000097">
    <property type="protein sequence ID" value="RMC18015.1"/>
    <property type="molecule type" value="Genomic_DNA"/>
</dbReference>
<comment type="caution">
    <text evidence="2">The sequence shown here is derived from an EMBL/GenBank/DDBJ whole genome shotgun (WGS) entry which is preliminary data.</text>
</comment>
<dbReference type="Proteomes" id="UP000269221">
    <property type="component" value="Unassembled WGS sequence"/>
</dbReference>
<evidence type="ECO:0000313" key="3">
    <source>
        <dbReference type="Proteomes" id="UP000269221"/>
    </source>
</evidence>
<dbReference type="OrthoDB" id="9399545at2759"/>
<keyword evidence="1" id="KW-0732">Signal</keyword>
<reference evidence="2 3" key="1">
    <citation type="submission" date="2018-07" db="EMBL/GenBank/DDBJ databases">
        <title>A high quality draft genome assembly of the barn swallow (H. rustica rustica).</title>
        <authorList>
            <person name="Formenti G."/>
            <person name="Chiara M."/>
            <person name="Poveda L."/>
            <person name="Francoijs K.-J."/>
            <person name="Bonisoli-Alquati A."/>
            <person name="Canova L."/>
            <person name="Gianfranceschi L."/>
            <person name="Horner D.S."/>
            <person name="Saino N."/>
        </authorList>
    </citation>
    <scope>NUCLEOTIDE SEQUENCE [LARGE SCALE GENOMIC DNA]</scope>
    <source>
        <strain evidence="2">Chelidonia</strain>
        <tissue evidence="2">Blood</tissue>
    </source>
</reference>
<keyword evidence="3" id="KW-1185">Reference proteome</keyword>
<proteinExistence type="predicted"/>
<gene>
    <name evidence="2" type="ORF">DUI87_04891</name>
</gene>
<organism evidence="2 3">
    <name type="scientific">Hirundo rustica rustica</name>
    <dbReference type="NCBI Taxonomy" id="333673"/>
    <lineage>
        <taxon>Eukaryota</taxon>
        <taxon>Metazoa</taxon>
        <taxon>Chordata</taxon>
        <taxon>Craniata</taxon>
        <taxon>Vertebrata</taxon>
        <taxon>Euteleostomi</taxon>
        <taxon>Archelosauria</taxon>
        <taxon>Archosauria</taxon>
        <taxon>Dinosauria</taxon>
        <taxon>Saurischia</taxon>
        <taxon>Theropoda</taxon>
        <taxon>Coelurosauria</taxon>
        <taxon>Aves</taxon>
        <taxon>Neognathae</taxon>
        <taxon>Neoaves</taxon>
        <taxon>Telluraves</taxon>
        <taxon>Australaves</taxon>
        <taxon>Passeriformes</taxon>
        <taxon>Sylvioidea</taxon>
        <taxon>Hirundinidae</taxon>
        <taxon>Hirundo</taxon>
    </lineage>
</organism>
<evidence type="ECO:0000256" key="1">
    <source>
        <dbReference type="SAM" id="SignalP"/>
    </source>
</evidence>
<feature type="chain" id="PRO_5018183643" evidence="1">
    <location>
        <begin position="26"/>
        <end position="139"/>
    </location>
</feature>
<evidence type="ECO:0000313" key="2">
    <source>
        <dbReference type="EMBL" id="RMC18015.1"/>
    </source>
</evidence>
<protein>
    <submittedName>
        <fullName evidence="2">Uncharacterized protein</fullName>
    </submittedName>
</protein>
<name>A0A3M0KXX8_HIRRU</name>
<sequence>MLSLMPPRTLFTLLAARALLAHVQLATDQDSQLPFHGAAFQHLIPQTLYTCEVAPSQEKNPTHSLAELHMGGLAQSSHLSRSCCKAFLPLREAKTLPIQYHLQTLSFFKSYNQVIYEDVETMQGLGGALCNHTSDQSPA</sequence>